<dbReference type="PANTHER" id="PTHR11562">
    <property type="entry name" value="CATION EFFLUX PROTEIN/ ZINC TRANSPORTER"/>
    <property type="match status" value="1"/>
</dbReference>
<reference evidence="12 13" key="1">
    <citation type="submission" date="2018-02" db="EMBL/GenBank/DDBJ databases">
        <title>A novel lanthanide dependent methylotroph, Methylotenera sp. La3113.</title>
        <authorList>
            <person name="Lv H."/>
            <person name="Tani A."/>
        </authorList>
    </citation>
    <scope>NUCLEOTIDE SEQUENCE [LARGE SCALE GENOMIC DNA]</scope>
    <source>
        <strain evidence="12 13">La3113</strain>
    </source>
</reference>
<dbReference type="InterPro" id="IPR002524">
    <property type="entry name" value="Cation_efflux"/>
</dbReference>
<dbReference type="OrthoDB" id="271709at2"/>
<keyword evidence="7" id="KW-0406">Ion transport</keyword>
<keyword evidence="4 9" id="KW-0812">Transmembrane</keyword>
<dbReference type="Gene3D" id="1.20.1510.10">
    <property type="entry name" value="Cation efflux protein transmembrane domain"/>
    <property type="match status" value="1"/>
</dbReference>
<keyword evidence="13" id="KW-1185">Reference proteome</keyword>
<protein>
    <submittedName>
        <fullName evidence="12">Cation transporter</fullName>
    </submittedName>
</protein>
<comment type="caution">
    <text evidence="12">The sequence shown here is derived from an EMBL/GenBank/DDBJ whole genome shotgun (WGS) entry which is preliminary data.</text>
</comment>
<evidence type="ECO:0000256" key="4">
    <source>
        <dbReference type="ARBA" id="ARBA00022692"/>
    </source>
</evidence>
<feature type="transmembrane region" description="Helical" evidence="9">
    <location>
        <begin position="17"/>
        <end position="42"/>
    </location>
</feature>
<evidence type="ECO:0000313" key="12">
    <source>
        <dbReference type="EMBL" id="TFW72523.1"/>
    </source>
</evidence>
<evidence type="ECO:0000256" key="1">
    <source>
        <dbReference type="ARBA" id="ARBA00004141"/>
    </source>
</evidence>
<feature type="transmembrane region" description="Helical" evidence="9">
    <location>
        <begin position="85"/>
        <end position="104"/>
    </location>
</feature>
<feature type="domain" description="Cation efflux protein transmembrane" evidence="10">
    <location>
        <begin position="18"/>
        <end position="209"/>
    </location>
</feature>
<dbReference type="InterPro" id="IPR058533">
    <property type="entry name" value="Cation_efflux_TM"/>
</dbReference>
<evidence type="ECO:0000259" key="10">
    <source>
        <dbReference type="Pfam" id="PF01545"/>
    </source>
</evidence>
<sequence>MSAEHNHALPNTQNEKVLWIAFALTTTFLIAEALAGFILNSLALLSDAAHMFTDSAALGIALAAVRIAKKPADQYRTYGYHRFEILAATFNALLLFGVAIYILYEAWQRFQSPVAVQSVGMMVVASLGLVINFTSIRLLSAGKDSSLNLKGAYLEVWSDLVGSVGVIVGGIVIYFTGWAWVDTIVAVGIGLWVLPRTWILLKESLNLLLEGVPLGIDIEEVEKEILSQKGVVSLHDLHLWAITSGKNSLTAHILMDGTVESTTLINAIQSSLSDKFAITHTTLQCETKLCDQAEKCVFIDGSNTLQQHSHNH</sequence>
<evidence type="ECO:0000256" key="5">
    <source>
        <dbReference type="ARBA" id="ARBA00022906"/>
    </source>
</evidence>
<dbReference type="AlphaFoldDB" id="A0A4Y9VTY3"/>
<dbReference type="InterPro" id="IPR027470">
    <property type="entry name" value="Cation_efflux_CTD"/>
</dbReference>
<dbReference type="Proteomes" id="UP000297706">
    <property type="component" value="Unassembled WGS sequence"/>
</dbReference>
<keyword evidence="3" id="KW-0813">Transport</keyword>
<dbReference type="SUPFAM" id="SSF160240">
    <property type="entry name" value="Cation efflux protein cytoplasmic domain-like"/>
    <property type="match status" value="1"/>
</dbReference>
<dbReference type="EMBL" id="PQVH01000005">
    <property type="protein sequence ID" value="TFW72523.1"/>
    <property type="molecule type" value="Genomic_DNA"/>
</dbReference>
<accession>A0A4Y9VTY3</accession>
<comment type="subcellular location">
    <subcellularLocation>
        <location evidence="1">Membrane</location>
        <topology evidence="1">Multi-pass membrane protein</topology>
    </subcellularLocation>
</comment>
<dbReference type="RefSeq" id="WP_135276571.1">
    <property type="nucleotide sequence ID" value="NZ_PQVH01000005.1"/>
</dbReference>
<dbReference type="GO" id="GO:0005886">
    <property type="term" value="C:plasma membrane"/>
    <property type="evidence" value="ECO:0007669"/>
    <property type="project" value="TreeGrafter"/>
</dbReference>
<dbReference type="InterPro" id="IPR036837">
    <property type="entry name" value="Cation_efflux_CTD_sf"/>
</dbReference>
<feature type="transmembrane region" description="Helical" evidence="9">
    <location>
        <begin position="116"/>
        <end position="139"/>
    </location>
</feature>
<evidence type="ECO:0000256" key="9">
    <source>
        <dbReference type="SAM" id="Phobius"/>
    </source>
</evidence>
<dbReference type="Pfam" id="PF01545">
    <property type="entry name" value="Cation_efflux"/>
    <property type="match status" value="1"/>
</dbReference>
<gene>
    <name evidence="12" type="ORF">C3Y98_02640</name>
</gene>
<evidence type="ECO:0000256" key="3">
    <source>
        <dbReference type="ARBA" id="ARBA00022448"/>
    </source>
</evidence>
<proteinExistence type="inferred from homology"/>
<feature type="transmembrane region" description="Helical" evidence="9">
    <location>
        <begin position="183"/>
        <end position="201"/>
    </location>
</feature>
<dbReference type="InterPro" id="IPR027469">
    <property type="entry name" value="Cation_efflux_TMD_sf"/>
</dbReference>
<comment type="similarity">
    <text evidence="2">Belongs to the cation diffusion facilitator (CDF) transporter (TC 2.A.4) family. SLC30A subfamily.</text>
</comment>
<keyword evidence="5" id="KW-0862">Zinc</keyword>
<evidence type="ECO:0000256" key="8">
    <source>
        <dbReference type="ARBA" id="ARBA00023136"/>
    </source>
</evidence>
<organism evidence="12 13">
    <name type="scientific">Methylotenera oryzisoli</name>
    <dbReference type="NCBI Taxonomy" id="2080758"/>
    <lineage>
        <taxon>Bacteria</taxon>
        <taxon>Pseudomonadati</taxon>
        <taxon>Pseudomonadota</taxon>
        <taxon>Betaproteobacteria</taxon>
        <taxon>Nitrosomonadales</taxon>
        <taxon>Methylophilaceae</taxon>
        <taxon>Methylotenera</taxon>
    </lineage>
</organism>
<feature type="transmembrane region" description="Helical" evidence="9">
    <location>
        <begin position="160"/>
        <end position="177"/>
    </location>
</feature>
<name>A0A4Y9VTY3_9PROT</name>
<keyword evidence="5" id="KW-0864">Zinc transport</keyword>
<keyword evidence="8 9" id="KW-0472">Membrane</keyword>
<dbReference type="GO" id="GO:0005385">
    <property type="term" value="F:zinc ion transmembrane transporter activity"/>
    <property type="evidence" value="ECO:0007669"/>
    <property type="project" value="TreeGrafter"/>
</dbReference>
<evidence type="ECO:0000256" key="7">
    <source>
        <dbReference type="ARBA" id="ARBA00023065"/>
    </source>
</evidence>
<dbReference type="Pfam" id="PF16916">
    <property type="entry name" value="ZT_dimer"/>
    <property type="match status" value="1"/>
</dbReference>
<dbReference type="NCBIfam" id="TIGR01297">
    <property type="entry name" value="CDF"/>
    <property type="match status" value="1"/>
</dbReference>
<dbReference type="SUPFAM" id="SSF161111">
    <property type="entry name" value="Cation efflux protein transmembrane domain-like"/>
    <property type="match status" value="1"/>
</dbReference>
<keyword evidence="6 9" id="KW-1133">Transmembrane helix</keyword>
<evidence type="ECO:0000259" key="11">
    <source>
        <dbReference type="Pfam" id="PF16916"/>
    </source>
</evidence>
<evidence type="ECO:0000313" key="13">
    <source>
        <dbReference type="Proteomes" id="UP000297706"/>
    </source>
</evidence>
<evidence type="ECO:0000256" key="6">
    <source>
        <dbReference type="ARBA" id="ARBA00022989"/>
    </source>
</evidence>
<dbReference type="InterPro" id="IPR050681">
    <property type="entry name" value="CDF/SLC30A"/>
</dbReference>
<dbReference type="PANTHER" id="PTHR11562:SF17">
    <property type="entry name" value="RE54080P-RELATED"/>
    <property type="match status" value="1"/>
</dbReference>
<feature type="domain" description="Cation efflux protein cytoplasmic" evidence="11">
    <location>
        <begin position="215"/>
        <end position="286"/>
    </location>
</feature>
<evidence type="ECO:0000256" key="2">
    <source>
        <dbReference type="ARBA" id="ARBA00008873"/>
    </source>
</evidence>